<dbReference type="Proteomes" id="UP000886501">
    <property type="component" value="Unassembled WGS sequence"/>
</dbReference>
<gene>
    <name evidence="1" type="ORF">BDM02DRAFT_3111970</name>
</gene>
<reference evidence="1" key="2">
    <citation type="journal article" date="2020" name="Nat. Commun.">
        <title>Large-scale genome sequencing of mycorrhizal fungi provides insights into the early evolution of symbiotic traits.</title>
        <authorList>
            <person name="Miyauchi S."/>
            <person name="Kiss E."/>
            <person name="Kuo A."/>
            <person name="Drula E."/>
            <person name="Kohler A."/>
            <person name="Sanchez-Garcia M."/>
            <person name="Morin E."/>
            <person name="Andreopoulos B."/>
            <person name="Barry K.W."/>
            <person name="Bonito G."/>
            <person name="Buee M."/>
            <person name="Carver A."/>
            <person name="Chen C."/>
            <person name="Cichocki N."/>
            <person name="Clum A."/>
            <person name="Culley D."/>
            <person name="Crous P.W."/>
            <person name="Fauchery L."/>
            <person name="Girlanda M."/>
            <person name="Hayes R.D."/>
            <person name="Keri Z."/>
            <person name="LaButti K."/>
            <person name="Lipzen A."/>
            <person name="Lombard V."/>
            <person name="Magnuson J."/>
            <person name="Maillard F."/>
            <person name="Murat C."/>
            <person name="Nolan M."/>
            <person name="Ohm R.A."/>
            <person name="Pangilinan J."/>
            <person name="Pereira M.F."/>
            <person name="Perotto S."/>
            <person name="Peter M."/>
            <person name="Pfister S."/>
            <person name="Riley R."/>
            <person name="Sitrit Y."/>
            <person name="Stielow J.B."/>
            <person name="Szollosi G."/>
            <person name="Zifcakova L."/>
            <person name="Stursova M."/>
            <person name="Spatafora J.W."/>
            <person name="Tedersoo L."/>
            <person name="Vaario L.M."/>
            <person name="Yamada A."/>
            <person name="Yan M."/>
            <person name="Wang P."/>
            <person name="Xu J."/>
            <person name="Bruns T."/>
            <person name="Baldrian P."/>
            <person name="Vilgalys R."/>
            <person name="Dunand C."/>
            <person name="Henrissat B."/>
            <person name="Grigoriev I.V."/>
            <person name="Hibbett D."/>
            <person name="Nagy L.G."/>
            <person name="Martin F.M."/>
        </authorList>
    </citation>
    <scope>NUCLEOTIDE SEQUENCE</scope>
    <source>
        <strain evidence="1">P2</strain>
    </source>
</reference>
<evidence type="ECO:0000313" key="1">
    <source>
        <dbReference type="EMBL" id="KAF9650468.1"/>
    </source>
</evidence>
<comment type="caution">
    <text evidence="1">The sequence shown here is derived from an EMBL/GenBank/DDBJ whole genome shotgun (WGS) entry which is preliminary data.</text>
</comment>
<name>A0ACB6ZMB2_THEGA</name>
<evidence type="ECO:0000313" key="2">
    <source>
        <dbReference type="Proteomes" id="UP000886501"/>
    </source>
</evidence>
<dbReference type="EMBL" id="MU117984">
    <property type="protein sequence ID" value="KAF9650468.1"/>
    <property type="molecule type" value="Genomic_DNA"/>
</dbReference>
<keyword evidence="1" id="KW-0808">Transferase</keyword>
<keyword evidence="2" id="KW-1185">Reference proteome</keyword>
<protein>
    <submittedName>
        <fullName evidence="1">S-adenosyl-L-methionine-dependent methyltransferase</fullName>
    </submittedName>
</protein>
<organism evidence="1 2">
    <name type="scientific">Thelephora ganbajun</name>
    <name type="common">Ganba fungus</name>
    <dbReference type="NCBI Taxonomy" id="370292"/>
    <lineage>
        <taxon>Eukaryota</taxon>
        <taxon>Fungi</taxon>
        <taxon>Dikarya</taxon>
        <taxon>Basidiomycota</taxon>
        <taxon>Agaricomycotina</taxon>
        <taxon>Agaricomycetes</taxon>
        <taxon>Thelephorales</taxon>
        <taxon>Thelephoraceae</taxon>
        <taxon>Thelephora</taxon>
    </lineage>
</organism>
<proteinExistence type="predicted"/>
<reference evidence="1" key="1">
    <citation type="submission" date="2019-10" db="EMBL/GenBank/DDBJ databases">
        <authorList>
            <consortium name="DOE Joint Genome Institute"/>
            <person name="Kuo A."/>
            <person name="Miyauchi S."/>
            <person name="Kiss E."/>
            <person name="Drula E."/>
            <person name="Kohler A."/>
            <person name="Sanchez-Garcia M."/>
            <person name="Andreopoulos B."/>
            <person name="Barry K.W."/>
            <person name="Bonito G."/>
            <person name="Buee M."/>
            <person name="Carver A."/>
            <person name="Chen C."/>
            <person name="Cichocki N."/>
            <person name="Clum A."/>
            <person name="Culley D."/>
            <person name="Crous P.W."/>
            <person name="Fauchery L."/>
            <person name="Girlanda M."/>
            <person name="Hayes R."/>
            <person name="Keri Z."/>
            <person name="Labutti K."/>
            <person name="Lipzen A."/>
            <person name="Lombard V."/>
            <person name="Magnuson J."/>
            <person name="Maillard F."/>
            <person name="Morin E."/>
            <person name="Murat C."/>
            <person name="Nolan M."/>
            <person name="Ohm R."/>
            <person name="Pangilinan J."/>
            <person name="Pereira M."/>
            <person name="Perotto S."/>
            <person name="Peter M."/>
            <person name="Riley R."/>
            <person name="Sitrit Y."/>
            <person name="Stielow B."/>
            <person name="Szollosi G."/>
            <person name="Zifcakova L."/>
            <person name="Stursova M."/>
            <person name="Spatafora J.W."/>
            <person name="Tedersoo L."/>
            <person name="Vaario L.-M."/>
            <person name="Yamada A."/>
            <person name="Yan M."/>
            <person name="Wang P."/>
            <person name="Xu J."/>
            <person name="Bruns T."/>
            <person name="Baldrian P."/>
            <person name="Vilgalys R."/>
            <person name="Henrissat B."/>
            <person name="Grigoriev I.V."/>
            <person name="Hibbett D."/>
            <person name="Nagy L.G."/>
            <person name="Martin F.M."/>
        </authorList>
    </citation>
    <scope>NUCLEOTIDE SEQUENCE</scope>
    <source>
        <strain evidence="1">P2</strain>
    </source>
</reference>
<sequence length="412" mass="45755">MQSTIRSTSFLPPLRQLSFHTPHSIQQALAGLRSLYFPPVPPKLVLHKRHAVAARIHDISVPDSGYASAEGEDGEEDEVEEEVSQKLIGHEDIKINVLRSDPFEREHAVKWLIGLIARSDTWIAEALQEEGYGDTFEERSRVVDDAASLLSSFAGDAEPEPALTRDFSFPRSSGGSPIYIQSNDGALLTTDHTSVGLQSWASSIILAERICWVPSSFHFNSLNRPGVRILELGAGTGLLSIVASKFLPAAEIIATDYHPDVLANLRLNVTANVSGKNQSPISVHALDWSNPPTEDPFSEESFDMILAADVIYHPDHARWIKSCVQRYLRRNRHSDSHRPMFWLIIPLRSTGRHEGMDAAVEHVFPTLDSTTNSSLDSENGELVILHKEEIARRSGVGRADEGSYVLFQVCWR</sequence>
<keyword evidence="1" id="KW-0489">Methyltransferase</keyword>
<accession>A0ACB6ZMB2</accession>